<feature type="transmembrane region" description="Helical" evidence="1">
    <location>
        <begin position="150"/>
        <end position="171"/>
    </location>
</feature>
<protein>
    <submittedName>
        <fullName evidence="2">Uncharacterized protein</fullName>
    </submittedName>
</protein>
<keyword evidence="1" id="KW-0472">Membrane</keyword>
<reference evidence="2" key="1">
    <citation type="journal article" date="2020" name="mSystems">
        <title>Genome- and Community-Level Interaction Insights into Carbon Utilization and Element Cycling Functions of Hydrothermarchaeota in Hydrothermal Sediment.</title>
        <authorList>
            <person name="Zhou Z."/>
            <person name="Liu Y."/>
            <person name="Xu W."/>
            <person name="Pan J."/>
            <person name="Luo Z.H."/>
            <person name="Li M."/>
        </authorList>
    </citation>
    <scope>NUCLEOTIDE SEQUENCE [LARGE SCALE GENOMIC DNA]</scope>
    <source>
        <strain evidence="2">HyVt-577</strain>
    </source>
</reference>
<sequence>MRIFNVLDRLSTKQHLVILFIITVIFPTVIFPLAGIDAQKMPDAKFYYTGEQVVQLLQSFTPAERSAYFLSAFFIDVLYPVTYSLLLAALITRLLQPLIAAESRWNYLRLLPFAAALFDLLENVSLAVLLTGIDRPVLAMAKAAAIFTPIKWSLVFASILLVMFLFIKWLVTGSNK</sequence>
<organism evidence="2">
    <name type="scientific">Caldithrix abyssi</name>
    <dbReference type="NCBI Taxonomy" id="187145"/>
    <lineage>
        <taxon>Bacteria</taxon>
        <taxon>Pseudomonadati</taxon>
        <taxon>Calditrichota</taxon>
        <taxon>Calditrichia</taxon>
        <taxon>Calditrichales</taxon>
        <taxon>Calditrichaceae</taxon>
        <taxon>Caldithrix</taxon>
    </lineage>
</organism>
<dbReference type="Proteomes" id="UP000885779">
    <property type="component" value="Unassembled WGS sequence"/>
</dbReference>
<feature type="transmembrane region" description="Helical" evidence="1">
    <location>
        <begin position="16"/>
        <end position="36"/>
    </location>
</feature>
<feature type="transmembrane region" description="Helical" evidence="1">
    <location>
        <begin position="107"/>
        <end position="130"/>
    </location>
</feature>
<proteinExistence type="predicted"/>
<name>A0A7V4WV38_CALAY</name>
<accession>A0A7V4WV38</accession>
<feature type="transmembrane region" description="Helical" evidence="1">
    <location>
        <begin position="67"/>
        <end position="95"/>
    </location>
</feature>
<comment type="caution">
    <text evidence="2">The sequence shown here is derived from an EMBL/GenBank/DDBJ whole genome shotgun (WGS) entry which is preliminary data.</text>
</comment>
<keyword evidence="1" id="KW-0812">Transmembrane</keyword>
<dbReference type="EMBL" id="DRQG01000090">
    <property type="protein sequence ID" value="HGY55984.1"/>
    <property type="molecule type" value="Genomic_DNA"/>
</dbReference>
<evidence type="ECO:0000256" key="1">
    <source>
        <dbReference type="SAM" id="Phobius"/>
    </source>
</evidence>
<gene>
    <name evidence="2" type="ORF">ENK44_09795</name>
</gene>
<dbReference type="AlphaFoldDB" id="A0A7V4WV38"/>
<evidence type="ECO:0000313" key="2">
    <source>
        <dbReference type="EMBL" id="HGY55984.1"/>
    </source>
</evidence>
<keyword evidence="1" id="KW-1133">Transmembrane helix</keyword>